<reference evidence="1 2" key="1">
    <citation type="journal article" date="2024" name="Plant J.">
        <title>Genome sequences and population genomics reveal climatic adaptation and genomic divergence between two closely related sweetgum species.</title>
        <authorList>
            <person name="Xu W.Q."/>
            <person name="Ren C.Q."/>
            <person name="Zhang X.Y."/>
            <person name="Comes H.P."/>
            <person name="Liu X.H."/>
            <person name="Li Y.G."/>
            <person name="Kettle C.J."/>
            <person name="Jalonen R."/>
            <person name="Gaisberger H."/>
            <person name="Ma Y.Z."/>
            <person name="Qiu Y.X."/>
        </authorList>
    </citation>
    <scope>NUCLEOTIDE SEQUENCE [LARGE SCALE GENOMIC DNA]</scope>
    <source>
        <strain evidence="1">Hangzhou</strain>
    </source>
</reference>
<protein>
    <submittedName>
        <fullName evidence="1">Uncharacterized protein</fullName>
    </submittedName>
</protein>
<gene>
    <name evidence="1" type="ORF">L1049_002685</name>
</gene>
<dbReference type="AlphaFoldDB" id="A0AAP0NKM9"/>
<proteinExistence type="predicted"/>
<organism evidence="1 2">
    <name type="scientific">Liquidambar formosana</name>
    <name type="common">Formosan gum</name>
    <dbReference type="NCBI Taxonomy" id="63359"/>
    <lineage>
        <taxon>Eukaryota</taxon>
        <taxon>Viridiplantae</taxon>
        <taxon>Streptophyta</taxon>
        <taxon>Embryophyta</taxon>
        <taxon>Tracheophyta</taxon>
        <taxon>Spermatophyta</taxon>
        <taxon>Magnoliopsida</taxon>
        <taxon>eudicotyledons</taxon>
        <taxon>Gunneridae</taxon>
        <taxon>Pentapetalae</taxon>
        <taxon>Saxifragales</taxon>
        <taxon>Altingiaceae</taxon>
        <taxon>Liquidambar</taxon>
    </lineage>
</organism>
<evidence type="ECO:0000313" key="2">
    <source>
        <dbReference type="Proteomes" id="UP001415857"/>
    </source>
</evidence>
<sequence>MRETHRTTKSKTSKEKEESSDIRCSDSIFSFFETLEIEGRGPADMAAEPAETSFLPERAYTAALLTAERRVRDSERAKIESCWFSLSLRLSAILRCRDVKVGASCSKQTFTRERVENIPNSLYQSDTWHHGNFWEFRRDMVGIKGSAEVRE</sequence>
<keyword evidence="2" id="KW-1185">Reference proteome</keyword>
<comment type="caution">
    <text evidence="1">The sequence shown here is derived from an EMBL/GenBank/DDBJ whole genome shotgun (WGS) entry which is preliminary data.</text>
</comment>
<evidence type="ECO:0000313" key="1">
    <source>
        <dbReference type="EMBL" id="KAK9272314.1"/>
    </source>
</evidence>
<dbReference type="Proteomes" id="UP001415857">
    <property type="component" value="Unassembled WGS sequence"/>
</dbReference>
<name>A0AAP0NKM9_LIQFO</name>
<dbReference type="EMBL" id="JBBPBK010000013">
    <property type="protein sequence ID" value="KAK9272314.1"/>
    <property type="molecule type" value="Genomic_DNA"/>
</dbReference>
<accession>A0AAP0NKM9</accession>